<comment type="caution">
    <text evidence="4">The sequence shown here is derived from an EMBL/GenBank/DDBJ whole genome shotgun (WGS) entry which is preliminary data.</text>
</comment>
<evidence type="ECO:0000313" key="4">
    <source>
        <dbReference type="EMBL" id="PXF42693.1"/>
    </source>
</evidence>
<dbReference type="EMBL" id="NBIV01000153">
    <property type="protein sequence ID" value="PXF42693.1"/>
    <property type="molecule type" value="Genomic_DNA"/>
</dbReference>
<evidence type="ECO:0000313" key="5">
    <source>
        <dbReference type="Proteomes" id="UP000247409"/>
    </source>
</evidence>
<keyword evidence="2" id="KW-0677">Repeat</keyword>
<protein>
    <submittedName>
        <fullName evidence="4">Uncharacterized protein</fullName>
    </submittedName>
</protein>
<feature type="repeat" description="WD" evidence="3">
    <location>
        <begin position="187"/>
        <end position="217"/>
    </location>
</feature>
<evidence type="ECO:0000256" key="1">
    <source>
        <dbReference type="ARBA" id="ARBA00022574"/>
    </source>
</evidence>
<organism evidence="4 5">
    <name type="scientific">Gracilariopsis chorda</name>
    <dbReference type="NCBI Taxonomy" id="448386"/>
    <lineage>
        <taxon>Eukaryota</taxon>
        <taxon>Rhodophyta</taxon>
        <taxon>Florideophyceae</taxon>
        <taxon>Rhodymeniophycidae</taxon>
        <taxon>Gracilariales</taxon>
        <taxon>Gracilariaceae</taxon>
        <taxon>Gracilariopsis</taxon>
    </lineage>
</organism>
<dbReference type="Pfam" id="PF00400">
    <property type="entry name" value="WD40"/>
    <property type="match status" value="2"/>
</dbReference>
<dbReference type="PANTHER" id="PTHR19857:SF21">
    <property type="entry name" value="ANAPHASE-PROMOTING COMPLEX SUBUNIT 4 WD40 DOMAIN-CONTAINING PROTEIN"/>
    <property type="match status" value="1"/>
</dbReference>
<gene>
    <name evidence="4" type="ORF">BWQ96_07579</name>
</gene>
<dbReference type="Gene3D" id="2.130.10.10">
    <property type="entry name" value="YVTN repeat-like/Quinoprotein amine dehydrogenase"/>
    <property type="match status" value="1"/>
</dbReference>
<keyword evidence="5" id="KW-1185">Reference proteome</keyword>
<dbReference type="InterPro" id="IPR051179">
    <property type="entry name" value="WD_repeat_multifunction"/>
</dbReference>
<sequence>MRLQKCGIRGVEQDVAIGIRVAKRNGAEDAELVRYLRLIRSGARMSVVQVVENAYEAWFQMYGRTLWNADQCERTRRFTSEVEECAPRPWVKPSVGVLNEAGGPMSESLRIESCIEILDICHSGADIRILWIYRHAVGFVTEYSRIHGNRKTYKLGSDFAGSELCGGCHNSGQNNVLPMPFDCMCGAFSDNLKKLVTGYADGKLVVWDIDSGYKADHCLECPGTVLRRLFRWACVFPRRHCTERATCVAISGNGRTVVSGSKYGRFYIWNIDNQEPLRNSFRKLKVYKRVAGKKIPITMLKDSKTIFDVITKTSSTSDKLLIIHILAVFEAY</sequence>
<dbReference type="SMART" id="SM00320">
    <property type="entry name" value="WD40"/>
    <property type="match status" value="2"/>
</dbReference>
<dbReference type="PROSITE" id="PS50082">
    <property type="entry name" value="WD_REPEATS_2"/>
    <property type="match status" value="1"/>
</dbReference>
<dbReference type="OrthoDB" id="756370at2759"/>
<dbReference type="InterPro" id="IPR015943">
    <property type="entry name" value="WD40/YVTN_repeat-like_dom_sf"/>
</dbReference>
<dbReference type="InterPro" id="IPR001680">
    <property type="entry name" value="WD40_rpt"/>
</dbReference>
<keyword evidence="1 3" id="KW-0853">WD repeat</keyword>
<reference evidence="4 5" key="1">
    <citation type="journal article" date="2018" name="Mol. Biol. Evol.">
        <title>Analysis of the draft genome of the red seaweed Gracilariopsis chorda provides insights into genome size evolution in Rhodophyta.</title>
        <authorList>
            <person name="Lee J."/>
            <person name="Yang E.C."/>
            <person name="Graf L."/>
            <person name="Yang J.H."/>
            <person name="Qiu H."/>
            <person name="Zel Zion U."/>
            <person name="Chan C.X."/>
            <person name="Stephens T.G."/>
            <person name="Weber A.P.M."/>
            <person name="Boo G.H."/>
            <person name="Boo S.M."/>
            <person name="Kim K.M."/>
            <person name="Shin Y."/>
            <person name="Jung M."/>
            <person name="Lee S.J."/>
            <person name="Yim H.S."/>
            <person name="Lee J.H."/>
            <person name="Bhattacharya D."/>
            <person name="Yoon H.S."/>
        </authorList>
    </citation>
    <scope>NUCLEOTIDE SEQUENCE [LARGE SCALE GENOMIC DNA]</scope>
    <source>
        <strain evidence="4 5">SKKU-2015</strain>
        <tissue evidence="4">Whole body</tissue>
    </source>
</reference>
<evidence type="ECO:0000256" key="2">
    <source>
        <dbReference type="ARBA" id="ARBA00022737"/>
    </source>
</evidence>
<evidence type="ECO:0000256" key="3">
    <source>
        <dbReference type="PROSITE-ProRule" id="PRU00221"/>
    </source>
</evidence>
<name>A0A2V3IKV8_9FLOR</name>
<dbReference type="PANTHER" id="PTHR19857">
    <property type="entry name" value="MITOCHONDRIAL DIVISION PROTEIN 1-RELATED"/>
    <property type="match status" value="1"/>
</dbReference>
<dbReference type="AlphaFoldDB" id="A0A2V3IKV8"/>
<proteinExistence type="predicted"/>
<accession>A0A2V3IKV8</accession>
<dbReference type="SUPFAM" id="SSF50978">
    <property type="entry name" value="WD40 repeat-like"/>
    <property type="match status" value="1"/>
</dbReference>
<dbReference type="InterPro" id="IPR036322">
    <property type="entry name" value="WD40_repeat_dom_sf"/>
</dbReference>
<dbReference type="Proteomes" id="UP000247409">
    <property type="component" value="Unassembled WGS sequence"/>
</dbReference>